<dbReference type="PANTHER" id="PTHR35506">
    <property type="entry name" value="OS02G0135600 PROTEIN"/>
    <property type="match status" value="1"/>
</dbReference>
<evidence type="ECO:0000313" key="1">
    <source>
        <dbReference type="EMBL" id="KAL3679707.1"/>
    </source>
</evidence>
<evidence type="ECO:0000313" key="2">
    <source>
        <dbReference type="Proteomes" id="UP001633002"/>
    </source>
</evidence>
<dbReference type="EMBL" id="JBJQOH010000007">
    <property type="protein sequence ID" value="KAL3679707.1"/>
    <property type="molecule type" value="Genomic_DNA"/>
</dbReference>
<dbReference type="AlphaFoldDB" id="A0ABD3GMI4"/>
<protein>
    <submittedName>
        <fullName evidence="1">Uncharacterized protein</fullName>
    </submittedName>
</protein>
<dbReference type="Proteomes" id="UP001633002">
    <property type="component" value="Unassembled WGS sequence"/>
</dbReference>
<reference evidence="1 2" key="1">
    <citation type="submission" date="2024-09" db="EMBL/GenBank/DDBJ databases">
        <title>Chromosome-scale assembly of Riccia sorocarpa.</title>
        <authorList>
            <person name="Paukszto L."/>
        </authorList>
    </citation>
    <scope>NUCLEOTIDE SEQUENCE [LARGE SCALE GENOMIC DNA]</scope>
    <source>
        <strain evidence="1">LP-2024</strain>
        <tissue evidence="1">Aerial parts of the thallus</tissue>
    </source>
</reference>
<organism evidence="1 2">
    <name type="scientific">Riccia sorocarpa</name>
    <dbReference type="NCBI Taxonomy" id="122646"/>
    <lineage>
        <taxon>Eukaryota</taxon>
        <taxon>Viridiplantae</taxon>
        <taxon>Streptophyta</taxon>
        <taxon>Embryophyta</taxon>
        <taxon>Marchantiophyta</taxon>
        <taxon>Marchantiopsida</taxon>
        <taxon>Marchantiidae</taxon>
        <taxon>Marchantiales</taxon>
        <taxon>Ricciaceae</taxon>
        <taxon>Riccia</taxon>
    </lineage>
</organism>
<name>A0ABD3GMI4_9MARC</name>
<accession>A0ABD3GMI4</accession>
<comment type="caution">
    <text evidence="1">The sequence shown here is derived from an EMBL/GenBank/DDBJ whole genome shotgun (WGS) entry which is preliminary data.</text>
</comment>
<gene>
    <name evidence="1" type="ORF">R1sor_022663</name>
</gene>
<sequence length="193" mass="21235">MADQPAKALIVYGDGFMRHIGPSHLHLHTLSAAGSCGFLALRSQAPEATKGDDEVVDWTDKFSGSSPESFRSGKVDCESRPSHIFRSPSRIWVGRLRREWKCITALGECFGAKASTTETSAELRSQNGSGHPRASRASSFGCSVLPEAVTRRDDVISFGFEEFTKHSGNLTIFVDRFLHEVAFKLWRAPKYGA</sequence>
<proteinExistence type="predicted"/>
<keyword evidence="2" id="KW-1185">Reference proteome</keyword>
<dbReference type="PANTHER" id="PTHR35506:SF1">
    <property type="entry name" value="OS02G0135600 PROTEIN"/>
    <property type="match status" value="1"/>
</dbReference>